<evidence type="ECO:0000256" key="1">
    <source>
        <dbReference type="SAM" id="MobiDB-lite"/>
    </source>
</evidence>
<dbReference type="Proteomes" id="UP000683291">
    <property type="component" value="Chromosome 1"/>
</dbReference>
<dbReference type="EMBL" id="CP073581">
    <property type="protein sequence ID" value="QUJ76041.1"/>
    <property type="molecule type" value="Genomic_DNA"/>
</dbReference>
<keyword evidence="3" id="KW-1185">Reference proteome</keyword>
<dbReference type="KEGG" id="sual:KDD17_14075"/>
<protein>
    <submittedName>
        <fullName evidence="2">Uncharacterized protein</fullName>
    </submittedName>
</protein>
<dbReference type="AlphaFoldDB" id="A0A975PM45"/>
<feature type="region of interest" description="Disordered" evidence="1">
    <location>
        <begin position="1"/>
        <end position="28"/>
    </location>
</feature>
<proteinExistence type="predicted"/>
<evidence type="ECO:0000313" key="3">
    <source>
        <dbReference type="Proteomes" id="UP000683291"/>
    </source>
</evidence>
<sequence>MEPDANTGRRGGRSARTDRQTTRRGFCRRAGGRSGCGGHVALLDGAAQVTTGWLDTLTEAIQMYPEAEVVGPKILGFDGLVQCAGLLPGGSPTGAAWIPLIHGSVTPAG</sequence>
<name>A0A975PM45_9RHOB</name>
<dbReference type="RefSeq" id="WP_212704239.1">
    <property type="nucleotide sequence ID" value="NZ_CP073581.1"/>
</dbReference>
<reference evidence="2" key="1">
    <citation type="submission" date="2021-04" db="EMBL/GenBank/DDBJ databases">
        <title>Complete genome sequence for Sulfitobacter sp. strain JK7-1.</title>
        <authorList>
            <person name="Park S.-J."/>
        </authorList>
    </citation>
    <scope>NUCLEOTIDE SEQUENCE</scope>
    <source>
        <strain evidence="2">JK7-1</strain>
    </source>
</reference>
<gene>
    <name evidence="2" type="ORF">KDD17_14075</name>
</gene>
<evidence type="ECO:0000313" key="2">
    <source>
        <dbReference type="EMBL" id="QUJ76041.1"/>
    </source>
</evidence>
<organism evidence="2 3">
    <name type="scientific">Sulfitobacter albidus</name>
    <dbReference type="NCBI Taxonomy" id="2829501"/>
    <lineage>
        <taxon>Bacteria</taxon>
        <taxon>Pseudomonadati</taxon>
        <taxon>Pseudomonadota</taxon>
        <taxon>Alphaproteobacteria</taxon>
        <taxon>Rhodobacterales</taxon>
        <taxon>Roseobacteraceae</taxon>
        <taxon>Sulfitobacter</taxon>
    </lineage>
</organism>
<accession>A0A975PM45</accession>